<evidence type="ECO:0000313" key="2">
    <source>
        <dbReference type="Proteomes" id="UP001383192"/>
    </source>
</evidence>
<dbReference type="EMBL" id="JAYKXP010000038">
    <property type="protein sequence ID" value="KAK7040140.1"/>
    <property type="molecule type" value="Genomic_DNA"/>
</dbReference>
<reference evidence="1 2" key="1">
    <citation type="submission" date="2024-01" db="EMBL/GenBank/DDBJ databases">
        <title>A draft genome for a cacao thread blight-causing isolate of Paramarasmius palmivorus.</title>
        <authorList>
            <person name="Baruah I.K."/>
            <person name="Bukari Y."/>
            <person name="Amoako-Attah I."/>
            <person name="Meinhardt L.W."/>
            <person name="Bailey B.A."/>
            <person name="Cohen S.P."/>
        </authorList>
    </citation>
    <scope>NUCLEOTIDE SEQUENCE [LARGE SCALE GENOMIC DNA]</scope>
    <source>
        <strain evidence="1 2">GH-12</strain>
    </source>
</reference>
<keyword evidence="2" id="KW-1185">Reference proteome</keyword>
<dbReference type="AlphaFoldDB" id="A0AAW0CMQ3"/>
<dbReference type="Proteomes" id="UP001383192">
    <property type="component" value="Unassembled WGS sequence"/>
</dbReference>
<proteinExistence type="predicted"/>
<organism evidence="1 2">
    <name type="scientific">Paramarasmius palmivorus</name>
    <dbReference type="NCBI Taxonomy" id="297713"/>
    <lineage>
        <taxon>Eukaryota</taxon>
        <taxon>Fungi</taxon>
        <taxon>Dikarya</taxon>
        <taxon>Basidiomycota</taxon>
        <taxon>Agaricomycotina</taxon>
        <taxon>Agaricomycetes</taxon>
        <taxon>Agaricomycetidae</taxon>
        <taxon>Agaricales</taxon>
        <taxon>Marasmiineae</taxon>
        <taxon>Marasmiaceae</taxon>
        <taxon>Paramarasmius</taxon>
    </lineage>
</organism>
<evidence type="ECO:0000313" key="1">
    <source>
        <dbReference type="EMBL" id="KAK7040140.1"/>
    </source>
</evidence>
<comment type="caution">
    <text evidence="1">The sequence shown here is derived from an EMBL/GenBank/DDBJ whole genome shotgun (WGS) entry which is preliminary data.</text>
</comment>
<protein>
    <submittedName>
        <fullName evidence="1">Uncharacterized protein</fullName>
    </submittedName>
</protein>
<name>A0AAW0CMQ3_9AGAR</name>
<gene>
    <name evidence="1" type="ORF">VNI00_009946</name>
</gene>
<sequence length="157" mass="17990">MSDTSIRYKNITFDDRDTKHLRYSGDWFKNGTWNASHVGQTGTLASSNSPNAMVTFDFPVPANGFFYYGIPRSHGGLYAICIDCNPDEQHFEDIDALNYTDDGNNPPRPKVLLYHRWFGLPGHHTVILKNQQDTRIYEDGNSQITLDRFELQVDDIN</sequence>
<accession>A0AAW0CMQ3</accession>